<evidence type="ECO:0000256" key="4">
    <source>
        <dbReference type="ARBA" id="ARBA00022917"/>
    </source>
</evidence>
<feature type="domain" description="MI" evidence="5">
    <location>
        <begin position="28"/>
        <end position="152"/>
    </location>
</feature>
<protein>
    <recommendedName>
        <fullName evidence="5">MI domain-containing protein</fullName>
    </recommendedName>
</protein>
<name>W1NZD1_AMBTC</name>
<dbReference type="HOGENOM" id="CLU_1519856_0_0_1"/>
<dbReference type="GO" id="GO:0006417">
    <property type="term" value="P:regulation of translation"/>
    <property type="evidence" value="ECO:0007669"/>
    <property type="project" value="UniProtKB-KW"/>
</dbReference>
<keyword evidence="4" id="KW-0648">Protein biosynthesis</keyword>
<dbReference type="Gene3D" id="1.25.40.180">
    <property type="match status" value="1"/>
</dbReference>
<sequence>MCKKTSALSPVLLFALRWNGGLLFVIICHQCLQHLTFKPFYSANGEGEVASCIKDLNSPNFYPAMVSFWVTDSFERKDKEKDLLAKLLTNLCKSREGLLTEAHLIKGFEYVFSTLEDAIYDVPKAPVFLGQILVKVIRDNVISWSEVGSLILRGGEETGRGARATCPSWASNSWQGS</sequence>
<evidence type="ECO:0000256" key="1">
    <source>
        <dbReference type="ARBA" id="ARBA00005775"/>
    </source>
</evidence>
<dbReference type="Proteomes" id="UP000017836">
    <property type="component" value="Unassembled WGS sequence"/>
</dbReference>
<comment type="similarity">
    <text evidence="1">Belongs to the eukaryotic initiation factor 4G family.</text>
</comment>
<organism evidence="6 7">
    <name type="scientific">Amborella trichopoda</name>
    <dbReference type="NCBI Taxonomy" id="13333"/>
    <lineage>
        <taxon>Eukaryota</taxon>
        <taxon>Viridiplantae</taxon>
        <taxon>Streptophyta</taxon>
        <taxon>Embryophyta</taxon>
        <taxon>Tracheophyta</taxon>
        <taxon>Spermatophyta</taxon>
        <taxon>Magnoliopsida</taxon>
        <taxon>Amborellales</taxon>
        <taxon>Amborellaceae</taxon>
        <taxon>Amborella</taxon>
    </lineage>
</organism>
<dbReference type="PANTHER" id="PTHR23253">
    <property type="entry name" value="EUKARYOTIC TRANSLATION INITIATION FACTOR 4 GAMMA"/>
    <property type="match status" value="1"/>
</dbReference>
<evidence type="ECO:0000256" key="3">
    <source>
        <dbReference type="ARBA" id="ARBA00022845"/>
    </source>
</evidence>
<dbReference type="AlphaFoldDB" id="W1NZD1"/>
<dbReference type="InterPro" id="IPR016024">
    <property type="entry name" value="ARM-type_fold"/>
</dbReference>
<accession>W1NZD1</accession>
<dbReference type="SUPFAM" id="SSF48371">
    <property type="entry name" value="ARM repeat"/>
    <property type="match status" value="1"/>
</dbReference>
<dbReference type="PANTHER" id="PTHR23253:SF9">
    <property type="entry name" value="EUKARYOTIC TRANSLATION INITIATION FACTOR 4 GAMMA 2"/>
    <property type="match status" value="1"/>
</dbReference>
<evidence type="ECO:0000259" key="5">
    <source>
        <dbReference type="PROSITE" id="PS51366"/>
    </source>
</evidence>
<dbReference type="InterPro" id="IPR003891">
    <property type="entry name" value="Initiation_fac_eIF4g_MI"/>
</dbReference>
<gene>
    <name evidence="6" type="ORF">AMTR_s00002p00142070</name>
</gene>
<proteinExistence type="inferred from homology"/>
<reference evidence="7" key="1">
    <citation type="journal article" date="2013" name="Science">
        <title>The Amborella genome and the evolution of flowering plants.</title>
        <authorList>
            <consortium name="Amborella Genome Project"/>
        </authorList>
    </citation>
    <scope>NUCLEOTIDE SEQUENCE [LARGE SCALE GENOMIC DNA]</scope>
</reference>
<keyword evidence="2" id="KW-0396">Initiation factor</keyword>
<dbReference type="GO" id="GO:0003743">
    <property type="term" value="F:translation initiation factor activity"/>
    <property type="evidence" value="ECO:0007669"/>
    <property type="project" value="UniProtKB-KW"/>
</dbReference>
<dbReference type="PROSITE" id="PS51366">
    <property type="entry name" value="MI"/>
    <property type="match status" value="1"/>
</dbReference>
<keyword evidence="7" id="KW-1185">Reference proteome</keyword>
<evidence type="ECO:0000313" key="6">
    <source>
        <dbReference type="EMBL" id="ERN01028.1"/>
    </source>
</evidence>
<dbReference type="Gramene" id="ERN01028">
    <property type="protein sequence ID" value="ERN01028"/>
    <property type="gene ID" value="AMTR_s00002p00142070"/>
</dbReference>
<dbReference type="FunFam" id="1.25.40.180:FF:000034">
    <property type="entry name" value="Eukaryotic translation initiation factor 4G"/>
    <property type="match status" value="1"/>
</dbReference>
<dbReference type="STRING" id="13333.W1NZD1"/>
<evidence type="ECO:0000313" key="7">
    <source>
        <dbReference type="Proteomes" id="UP000017836"/>
    </source>
</evidence>
<dbReference type="SMART" id="SM00544">
    <property type="entry name" value="MA3"/>
    <property type="match status" value="1"/>
</dbReference>
<dbReference type="Pfam" id="PF02847">
    <property type="entry name" value="MA3"/>
    <property type="match status" value="1"/>
</dbReference>
<dbReference type="eggNOG" id="KOG0401">
    <property type="taxonomic scope" value="Eukaryota"/>
</dbReference>
<keyword evidence="3" id="KW-0810">Translation regulation</keyword>
<dbReference type="EMBL" id="KI394767">
    <property type="protein sequence ID" value="ERN01028.1"/>
    <property type="molecule type" value="Genomic_DNA"/>
</dbReference>
<evidence type="ECO:0000256" key="2">
    <source>
        <dbReference type="ARBA" id="ARBA00022540"/>
    </source>
</evidence>